<dbReference type="InterPro" id="IPR037185">
    <property type="entry name" value="EmrE-like"/>
</dbReference>
<feature type="transmembrane region" description="Helical" evidence="6">
    <location>
        <begin position="70"/>
        <end position="92"/>
    </location>
</feature>
<comment type="similarity">
    <text evidence="2">Belongs to the EamA transporter family.</text>
</comment>
<evidence type="ECO:0000313" key="8">
    <source>
        <dbReference type="EMBL" id="SDH98527.1"/>
    </source>
</evidence>
<sequence>MERKDHIDLFGVVSLVGFACVLAFNQVVIKVGTGGFQPVFMAGLRSLGALVVLILWMRVRGVSVDFSRRYWASGFLLGALFGFEFVCLFWALDNTTVSRASILFYTMPMMLAAVAHFVLPGERLTLRRAAGLVMAMGGVALVLSVRKGGEASIMGDVAALAAAAGWAGIALTVRLTPVAEQRPEMQLMWQLIVSSIMLIAAAFFFGPFLRDPQPVHYWALLYQVVVVASLGYMFWFFLMSVYPASGVASFSFLSPVLSVFFGWALLGEEVGWNTVAALVMVAIGLVLINRRHRPQGGA</sequence>
<organism evidence="8 9">
    <name type="scientific">Lutimaribacter saemankumensis</name>
    <dbReference type="NCBI Taxonomy" id="490829"/>
    <lineage>
        <taxon>Bacteria</taxon>
        <taxon>Pseudomonadati</taxon>
        <taxon>Pseudomonadota</taxon>
        <taxon>Alphaproteobacteria</taxon>
        <taxon>Rhodobacterales</taxon>
        <taxon>Roseobacteraceae</taxon>
        <taxon>Lutimaribacter</taxon>
    </lineage>
</organism>
<feature type="transmembrane region" description="Helical" evidence="6">
    <location>
        <begin position="157"/>
        <end position="175"/>
    </location>
</feature>
<evidence type="ECO:0000256" key="1">
    <source>
        <dbReference type="ARBA" id="ARBA00004141"/>
    </source>
</evidence>
<dbReference type="InterPro" id="IPR050638">
    <property type="entry name" value="AA-Vitamin_Transporters"/>
</dbReference>
<dbReference type="Pfam" id="PF00892">
    <property type="entry name" value="EamA"/>
    <property type="match status" value="2"/>
</dbReference>
<evidence type="ECO:0000256" key="2">
    <source>
        <dbReference type="ARBA" id="ARBA00007362"/>
    </source>
</evidence>
<feature type="transmembrane region" description="Helical" evidence="6">
    <location>
        <begin position="7"/>
        <end position="29"/>
    </location>
</feature>
<keyword evidence="5 6" id="KW-0472">Membrane</keyword>
<dbReference type="EMBL" id="FNEB01000001">
    <property type="protein sequence ID" value="SDH98527.1"/>
    <property type="molecule type" value="Genomic_DNA"/>
</dbReference>
<dbReference type="STRING" id="490829.SAMN05421850_101246"/>
<comment type="subcellular location">
    <subcellularLocation>
        <location evidence="1">Membrane</location>
        <topology evidence="1">Multi-pass membrane protein</topology>
    </subcellularLocation>
</comment>
<accession>A0A1G8GVW9</accession>
<dbReference type="Proteomes" id="UP000199340">
    <property type="component" value="Unassembled WGS sequence"/>
</dbReference>
<evidence type="ECO:0000256" key="4">
    <source>
        <dbReference type="ARBA" id="ARBA00022989"/>
    </source>
</evidence>
<keyword evidence="4 6" id="KW-1133">Transmembrane helix</keyword>
<dbReference type="Gene3D" id="1.10.3730.20">
    <property type="match status" value="1"/>
</dbReference>
<dbReference type="SUPFAM" id="SSF103481">
    <property type="entry name" value="Multidrug resistance efflux transporter EmrE"/>
    <property type="match status" value="2"/>
</dbReference>
<protein>
    <submittedName>
        <fullName evidence="8">Permease of the drug/metabolite transporter (DMT) superfamily</fullName>
    </submittedName>
</protein>
<feature type="transmembrane region" description="Helical" evidence="6">
    <location>
        <begin position="245"/>
        <end position="264"/>
    </location>
</feature>
<evidence type="ECO:0000256" key="3">
    <source>
        <dbReference type="ARBA" id="ARBA00022692"/>
    </source>
</evidence>
<keyword evidence="3 6" id="KW-0812">Transmembrane</keyword>
<evidence type="ECO:0000313" key="9">
    <source>
        <dbReference type="Proteomes" id="UP000199340"/>
    </source>
</evidence>
<evidence type="ECO:0000256" key="5">
    <source>
        <dbReference type="ARBA" id="ARBA00023136"/>
    </source>
</evidence>
<dbReference type="InterPro" id="IPR000620">
    <property type="entry name" value="EamA_dom"/>
</dbReference>
<feature type="transmembrane region" description="Helical" evidence="6">
    <location>
        <begin position="35"/>
        <end position="58"/>
    </location>
</feature>
<dbReference type="RefSeq" id="WP_090025703.1">
    <property type="nucleotide sequence ID" value="NZ_FNEB01000001.1"/>
</dbReference>
<feature type="transmembrane region" description="Helical" evidence="6">
    <location>
        <begin position="126"/>
        <end position="145"/>
    </location>
</feature>
<evidence type="ECO:0000259" key="7">
    <source>
        <dbReference type="Pfam" id="PF00892"/>
    </source>
</evidence>
<dbReference type="AlphaFoldDB" id="A0A1G8GVW9"/>
<keyword evidence="9" id="KW-1185">Reference proteome</keyword>
<dbReference type="PANTHER" id="PTHR32322:SF2">
    <property type="entry name" value="EAMA DOMAIN-CONTAINING PROTEIN"/>
    <property type="match status" value="1"/>
</dbReference>
<feature type="domain" description="EamA" evidence="7">
    <location>
        <begin position="154"/>
        <end position="289"/>
    </location>
</feature>
<proteinExistence type="inferred from homology"/>
<name>A0A1G8GVW9_9RHOB</name>
<feature type="transmembrane region" description="Helical" evidence="6">
    <location>
        <begin position="187"/>
        <end position="209"/>
    </location>
</feature>
<feature type="transmembrane region" description="Helical" evidence="6">
    <location>
        <begin position="270"/>
        <end position="288"/>
    </location>
</feature>
<dbReference type="PANTHER" id="PTHR32322">
    <property type="entry name" value="INNER MEMBRANE TRANSPORTER"/>
    <property type="match status" value="1"/>
</dbReference>
<feature type="transmembrane region" description="Helical" evidence="6">
    <location>
        <begin position="98"/>
        <end position="119"/>
    </location>
</feature>
<gene>
    <name evidence="8" type="ORF">SAMN05421850_101246</name>
</gene>
<feature type="transmembrane region" description="Helical" evidence="6">
    <location>
        <begin position="215"/>
        <end position="238"/>
    </location>
</feature>
<dbReference type="OrthoDB" id="184388at2"/>
<feature type="domain" description="EamA" evidence="7">
    <location>
        <begin position="10"/>
        <end position="143"/>
    </location>
</feature>
<evidence type="ECO:0000256" key="6">
    <source>
        <dbReference type="SAM" id="Phobius"/>
    </source>
</evidence>
<dbReference type="GO" id="GO:0016020">
    <property type="term" value="C:membrane"/>
    <property type="evidence" value="ECO:0007669"/>
    <property type="project" value="UniProtKB-SubCell"/>
</dbReference>
<reference evidence="8 9" key="1">
    <citation type="submission" date="2016-10" db="EMBL/GenBank/DDBJ databases">
        <authorList>
            <person name="de Groot N.N."/>
        </authorList>
    </citation>
    <scope>NUCLEOTIDE SEQUENCE [LARGE SCALE GENOMIC DNA]</scope>
    <source>
        <strain evidence="8 9">DSM 28010</strain>
    </source>
</reference>
<dbReference type="PROSITE" id="PS51257">
    <property type="entry name" value="PROKAR_LIPOPROTEIN"/>
    <property type="match status" value="1"/>
</dbReference>